<keyword evidence="3" id="KW-1185">Reference proteome</keyword>
<dbReference type="SUPFAM" id="SSF54593">
    <property type="entry name" value="Glyoxalase/Bleomycin resistance protein/Dihydroxybiphenyl dioxygenase"/>
    <property type="match status" value="1"/>
</dbReference>
<name>A0ABU6J397_9BURK</name>
<dbReference type="Gene3D" id="3.10.180.10">
    <property type="entry name" value="2,3-Dihydroxybiphenyl 1,2-Dioxygenase, domain 1"/>
    <property type="match status" value="1"/>
</dbReference>
<reference evidence="2 3" key="1">
    <citation type="submission" date="2023-10" db="EMBL/GenBank/DDBJ databases">
        <title>Noviherbaspirillum sp. CPCC 100848 genome assembly.</title>
        <authorList>
            <person name="Li X.Y."/>
            <person name="Fang X.M."/>
        </authorList>
    </citation>
    <scope>NUCLEOTIDE SEQUENCE [LARGE SCALE GENOMIC DNA]</scope>
    <source>
        <strain evidence="2 3">CPCC 100848</strain>
    </source>
</reference>
<dbReference type="NCBIfam" id="NF041414">
    <property type="entry name" value="ArsI_CadI_VOC"/>
    <property type="match status" value="1"/>
</dbReference>
<proteinExistence type="predicted"/>
<accession>A0ABU6J397</accession>
<dbReference type="InterPro" id="IPR029068">
    <property type="entry name" value="Glyas_Bleomycin-R_OHBP_Dase"/>
</dbReference>
<feature type="domain" description="VOC" evidence="1">
    <location>
        <begin position="2"/>
        <end position="116"/>
    </location>
</feature>
<comment type="caution">
    <text evidence="2">The sequence shown here is derived from an EMBL/GenBank/DDBJ whole genome shotgun (WGS) entry which is preliminary data.</text>
</comment>
<evidence type="ECO:0000313" key="3">
    <source>
        <dbReference type="Proteomes" id="UP001352263"/>
    </source>
</evidence>
<dbReference type="InterPro" id="IPR037523">
    <property type="entry name" value="VOC_core"/>
</dbReference>
<dbReference type="InterPro" id="IPR049789">
    <property type="entry name" value="ArsI/CadI-like"/>
</dbReference>
<gene>
    <name evidence="2" type="ORF">RY831_03010</name>
</gene>
<dbReference type="PANTHER" id="PTHR41294:SF1">
    <property type="entry name" value="CADMIUM-INDUCED PROTEIN CADI"/>
    <property type="match status" value="1"/>
</dbReference>
<protein>
    <submittedName>
        <fullName evidence="2">ArsI/CadI family heavy metal resistance metalloenzyme</fullName>
    </submittedName>
</protein>
<sequence length="173" mass="18710">MKRLHVHVSVDNLADSIKFYSGMFYTEPTVVKTDYAKWMLDDPRVNFAISQRGAQTGLNHLGIQVESAAELSEMQCRLGALQPDVEKEEGVACCYAKSDKYWVNDPSGIAWETFHTLDSIPVFGEPDKTATPAEAAAGTSACCIPLAKPSIKISADAPCCVPTTQKSTTSACC</sequence>
<dbReference type="InterPro" id="IPR052393">
    <property type="entry name" value="Cadmium-induced_rsp"/>
</dbReference>
<dbReference type="RefSeq" id="WP_326504859.1">
    <property type="nucleotide sequence ID" value="NZ_JAWIIV010000002.1"/>
</dbReference>
<dbReference type="PANTHER" id="PTHR41294">
    <property type="entry name" value="CADMIUM-INDUCED PROTEIN CADI"/>
    <property type="match status" value="1"/>
</dbReference>
<evidence type="ECO:0000259" key="1">
    <source>
        <dbReference type="PROSITE" id="PS51819"/>
    </source>
</evidence>
<dbReference type="PROSITE" id="PS51819">
    <property type="entry name" value="VOC"/>
    <property type="match status" value="1"/>
</dbReference>
<dbReference type="EMBL" id="JAWIIV010000002">
    <property type="protein sequence ID" value="MEC4718104.1"/>
    <property type="molecule type" value="Genomic_DNA"/>
</dbReference>
<organism evidence="2 3">
    <name type="scientific">Noviherbaspirillum album</name>
    <dbReference type="NCBI Taxonomy" id="3080276"/>
    <lineage>
        <taxon>Bacteria</taxon>
        <taxon>Pseudomonadati</taxon>
        <taxon>Pseudomonadota</taxon>
        <taxon>Betaproteobacteria</taxon>
        <taxon>Burkholderiales</taxon>
        <taxon>Oxalobacteraceae</taxon>
        <taxon>Noviherbaspirillum</taxon>
    </lineage>
</organism>
<evidence type="ECO:0000313" key="2">
    <source>
        <dbReference type="EMBL" id="MEC4718104.1"/>
    </source>
</evidence>
<dbReference type="Proteomes" id="UP001352263">
    <property type="component" value="Unassembled WGS sequence"/>
</dbReference>